<evidence type="ECO:0000256" key="2">
    <source>
        <dbReference type="SAM" id="MobiDB-lite"/>
    </source>
</evidence>
<dbReference type="PROSITE" id="PS51194">
    <property type="entry name" value="HELICASE_CTER"/>
    <property type="match status" value="1"/>
</dbReference>
<dbReference type="Pfam" id="PF00271">
    <property type="entry name" value="Helicase_C"/>
    <property type="match status" value="1"/>
</dbReference>
<accession>A0ABN9S4J1</accession>
<name>A0ABN9S4J1_9DINO</name>
<dbReference type="Gene3D" id="3.40.50.300">
    <property type="entry name" value="P-loop containing nucleotide triphosphate hydrolases"/>
    <property type="match status" value="1"/>
</dbReference>
<feature type="region of interest" description="Disordered" evidence="2">
    <location>
        <begin position="521"/>
        <end position="542"/>
    </location>
</feature>
<evidence type="ECO:0000256" key="1">
    <source>
        <dbReference type="ARBA" id="ARBA00022801"/>
    </source>
</evidence>
<keyword evidence="5" id="KW-1185">Reference proteome</keyword>
<dbReference type="Proteomes" id="UP001189429">
    <property type="component" value="Unassembled WGS sequence"/>
</dbReference>
<gene>
    <name evidence="4" type="ORF">PCOR1329_LOCUS26395</name>
</gene>
<comment type="caution">
    <text evidence="4">The sequence shown here is derived from an EMBL/GenBank/DDBJ whole genome shotgun (WGS) entry which is preliminary data.</text>
</comment>
<organism evidence="4 5">
    <name type="scientific">Prorocentrum cordatum</name>
    <dbReference type="NCBI Taxonomy" id="2364126"/>
    <lineage>
        <taxon>Eukaryota</taxon>
        <taxon>Sar</taxon>
        <taxon>Alveolata</taxon>
        <taxon>Dinophyceae</taxon>
        <taxon>Prorocentrales</taxon>
        <taxon>Prorocentraceae</taxon>
        <taxon>Prorocentrum</taxon>
    </lineage>
</organism>
<dbReference type="InterPro" id="IPR001650">
    <property type="entry name" value="Helicase_C-like"/>
</dbReference>
<reference evidence="4" key="1">
    <citation type="submission" date="2023-10" db="EMBL/GenBank/DDBJ databases">
        <authorList>
            <person name="Chen Y."/>
            <person name="Shah S."/>
            <person name="Dougan E. K."/>
            <person name="Thang M."/>
            <person name="Chan C."/>
        </authorList>
    </citation>
    <scope>NUCLEOTIDE SEQUENCE [LARGE SCALE GENOMIC DNA]</scope>
</reference>
<keyword evidence="1" id="KW-0378">Hydrolase</keyword>
<feature type="domain" description="Helicase C-terminal" evidence="3">
    <location>
        <begin position="202"/>
        <end position="359"/>
    </location>
</feature>
<dbReference type="SUPFAM" id="SSF52540">
    <property type="entry name" value="P-loop containing nucleoside triphosphate hydrolases"/>
    <property type="match status" value="1"/>
</dbReference>
<dbReference type="EMBL" id="CAUYUJ010009380">
    <property type="protein sequence ID" value="CAK0826612.1"/>
    <property type="molecule type" value="Genomic_DNA"/>
</dbReference>
<dbReference type="PANTHER" id="PTHR14950">
    <property type="entry name" value="DICER-RELATED"/>
    <property type="match status" value="1"/>
</dbReference>
<feature type="region of interest" description="Disordered" evidence="2">
    <location>
        <begin position="705"/>
        <end position="731"/>
    </location>
</feature>
<evidence type="ECO:0000313" key="5">
    <source>
        <dbReference type="Proteomes" id="UP001189429"/>
    </source>
</evidence>
<protein>
    <recommendedName>
        <fullName evidence="3">Helicase C-terminal domain-containing protein</fullName>
    </recommendedName>
</protein>
<proteinExistence type="predicted"/>
<dbReference type="SMART" id="SM00490">
    <property type="entry name" value="HELICc"/>
    <property type="match status" value="1"/>
</dbReference>
<evidence type="ECO:0000259" key="3">
    <source>
        <dbReference type="PROSITE" id="PS51194"/>
    </source>
</evidence>
<evidence type="ECO:0000313" key="4">
    <source>
        <dbReference type="EMBL" id="CAK0826612.1"/>
    </source>
</evidence>
<sequence length="762" mass="81906">MAALMALLHWDPQGERRRPHARVRVLGLTASIVKCRAEDRARFERDRQRLVDAMQANIEACAAPPRAPPTFREVSWPLPGEDVARERRTLAEGLVSLVLERVAEQGARSSGKTLGKVVRAAGVVLEELGRDAFVLALEHGVVAQIEARIDDWKCMPEREAAARALEGRLGGCRAALEEATAQVKERLRQAEQVQPVSDKVKALARALRETCDQQLHGMVFVSEVSLAVPLARLLQDELGLAVEVTSGVGSMREKDRNDAFWRFRSGRSPILVCTDCAEEGVDVSACAFVVRFSAFRTSKAHVQGAGRARLPRATVFYMHNRPEEEIRKADLMREVAEDASLPGPRATRECLPPGFERIPGVHPLVCPRTGAQVNFGNAQKLLQVYVAKVTGGQGSLEAEAALEGEEGDLAPMVPLLVGAARSGASGLVVPGPCGGCFLAETEVHRFFAGAAGAPGLPAQPRLHLCYVAVLVLRSRGWLDDHNCVPEGVVRQTAWPVEIGSVPVLSLRPGWRPLGLLGADREAAPARPPAPQGGESKRRRHAAGGAEQAKLEAIWLDPLAIENTQKTVNRTFSNGECVFRLMVALVLGTSRAAELPPMRVSFDEGSRRWFSADNRRCFAMKVVAPLIQLQSVEVDPINWTSEMGNKLNQRTIVGDVWATTQESIEAVRQEVAAAAQSMPEGAEHGAETDHEAADATAVAMAVRGSPRSAADIRKHAAQAPGTPSRDTAVEPARELGGNCSGCGGGDPGRGLDGALLAPQESCL</sequence>
<dbReference type="InterPro" id="IPR027417">
    <property type="entry name" value="P-loop_NTPase"/>
</dbReference>